<evidence type="ECO:0000259" key="1">
    <source>
        <dbReference type="PROSITE" id="PS51819"/>
    </source>
</evidence>
<feature type="domain" description="VOC" evidence="1">
    <location>
        <begin position="6"/>
        <end position="119"/>
    </location>
</feature>
<gene>
    <name evidence="2" type="ORF">Q8814_03765</name>
</gene>
<dbReference type="RefSeq" id="WP_330150665.1">
    <property type="nucleotide sequence ID" value="NZ_JAUZMZ010000011.1"/>
</dbReference>
<reference evidence="2 3" key="1">
    <citation type="submission" date="2023-08" db="EMBL/GenBank/DDBJ databases">
        <authorList>
            <person name="Girao M."/>
            <person name="Carvalho M.F."/>
        </authorList>
    </citation>
    <scope>NUCLEOTIDE SEQUENCE [LARGE SCALE GENOMIC DNA]</scope>
    <source>
        <strain evidence="2 3">CC-R104</strain>
    </source>
</reference>
<comment type="caution">
    <text evidence="2">The sequence shown here is derived from an EMBL/GenBank/DDBJ whole genome shotgun (WGS) entry which is preliminary data.</text>
</comment>
<proteinExistence type="predicted"/>
<dbReference type="PANTHER" id="PTHR35908">
    <property type="entry name" value="HYPOTHETICAL FUSION PROTEIN"/>
    <property type="match status" value="1"/>
</dbReference>
<name>A0ABU7JMH7_9NOCA</name>
<keyword evidence="3" id="KW-1185">Reference proteome</keyword>
<dbReference type="Pfam" id="PF18029">
    <property type="entry name" value="Glyoxalase_6"/>
    <property type="match status" value="1"/>
</dbReference>
<dbReference type="Proteomes" id="UP001331936">
    <property type="component" value="Unassembled WGS sequence"/>
</dbReference>
<dbReference type="SUPFAM" id="SSF54593">
    <property type="entry name" value="Glyoxalase/Bleomycin resistance protein/Dihydroxybiphenyl dioxygenase"/>
    <property type="match status" value="1"/>
</dbReference>
<dbReference type="PROSITE" id="PS51819">
    <property type="entry name" value="VOC"/>
    <property type="match status" value="1"/>
</dbReference>
<evidence type="ECO:0000313" key="2">
    <source>
        <dbReference type="EMBL" id="MEE2031236.1"/>
    </source>
</evidence>
<dbReference type="InterPro" id="IPR029068">
    <property type="entry name" value="Glyas_Bleomycin-R_OHBP_Dase"/>
</dbReference>
<organism evidence="2 3">
    <name type="scientific">Rhodococcus chondri</name>
    <dbReference type="NCBI Taxonomy" id="3065941"/>
    <lineage>
        <taxon>Bacteria</taxon>
        <taxon>Bacillati</taxon>
        <taxon>Actinomycetota</taxon>
        <taxon>Actinomycetes</taxon>
        <taxon>Mycobacteriales</taxon>
        <taxon>Nocardiaceae</taxon>
        <taxon>Rhodococcus</taxon>
    </lineage>
</organism>
<sequence length="119" mass="13475">MALATSRFLPVLDCPDPRGLAAFYRDLLGWQVTQDSDDWVELSRDGYLALAFQLAPQFVPRAWPAEGVHSHIDVFVDDLDDAEREALRLGALRVDHPPTPQKFRVYRDPAGHHFCLCTT</sequence>
<dbReference type="Gene3D" id="3.10.180.10">
    <property type="entry name" value="2,3-Dihydroxybiphenyl 1,2-Dioxygenase, domain 1"/>
    <property type="match status" value="1"/>
</dbReference>
<evidence type="ECO:0000313" key="3">
    <source>
        <dbReference type="Proteomes" id="UP001331936"/>
    </source>
</evidence>
<dbReference type="InterPro" id="IPR041581">
    <property type="entry name" value="Glyoxalase_6"/>
</dbReference>
<accession>A0ABU7JMH7</accession>
<protein>
    <submittedName>
        <fullName evidence="2">VOC family protein</fullName>
    </submittedName>
</protein>
<dbReference type="PANTHER" id="PTHR35908:SF1">
    <property type="entry name" value="CONSERVED PROTEIN"/>
    <property type="match status" value="1"/>
</dbReference>
<dbReference type="InterPro" id="IPR037523">
    <property type="entry name" value="VOC_core"/>
</dbReference>
<dbReference type="EMBL" id="JAUZMZ010000011">
    <property type="protein sequence ID" value="MEE2031236.1"/>
    <property type="molecule type" value="Genomic_DNA"/>
</dbReference>